<comment type="similarity">
    <text evidence="1">Belongs to the aspartyl/asparaginyl beta-hydroxylase family.</text>
</comment>
<evidence type="ECO:0000259" key="5">
    <source>
        <dbReference type="Pfam" id="PF05118"/>
    </source>
</evidence>
<dbReference type="PhylomeDB" id="R7QQ79"/>
<dbReference type="Proteomes" id="UP000012073">
    <property type="component" value="Unassembled WGS sequence"/>
</dbReference>
<dbReference type="InterPro" id="IPR007803">
    <property type="entry name" value="Asp/Arg/Pro-Hydrxlase"/>
</dbReference>
<reference evidence="7" key="1">
    <citation type="journal article" date="2013" name="Proc. Natl. Acad. Sci. U.S.A.">
        <title>Genome structure and metabolic features in the red seaweed Chondrus crispus shed light on evolution of the Archaeplastida.</title>
        <authorList>
            <person name="Collen J."/>
            <person name="Porcel B."/>
            <person name="Carre W."/>
            <person name="Ball S.G."/>
            <person name="Chaparro C."/>
            <person name="Tonon T."/>
            <person name="Barbeyron T."/>
            <person name="Michel G."/>
            <person name="Noel B."/>
            <person name="Valentin K."/>
            <person name="Elias M."/>
            <person name="Artiguenave F."/>
            <person name="Arun A."/>
            <person name="Aury J.M."/>
            <person name="Barbosa-Neto J.F."/>
            <person name="Bothwell J.H."/>
            <person name="Bouget F.Y."/>
            <person name="Brillet L."/>
            <person name="Cabello-Hurtado F."/>
            <person name="Capella-Gutierrez S."/>
            <person name="Charrier B."/>
            <person name="Cladiere L."/>
            <person name="Cock J.M."/>
            <person name="Coelho S.M."/>
            <person name="Colleoni C."/>
            <person name="Czjzek M."/>
            <person name="Da Silva C."/>
            <person name="Delage L."/>
            <person name="Denoeud F."/>
            <person name="Deschamps P."/>
            <person name="Dittami S.M."/>
            <person name="Gabaldon T."/>
            <person name="Gachon C.M."/>
            <person name="Groisillier A."/>
            <person name="Herve C."/>
            <person name="Jabbari K."/>
            <person name="Katinka M."/>
            <person name="Kloareg B."/>
            <person name="Kowalczyk N."/>
            <person name="Labadie K."/>
            <person name="Leblanc C."/>
            <person name="Lopez P.J."/>
            <person name="McLachlan D.H."/>
            <person name="Meslet-Cladiere L."/>
            <person name="Moustafa A."/>
            <person name="Nehr Z."/>
            <person name="Nyvall Collen P."/>
            <person name="Panaud O."/>
            <person name="Partensky F."/>
            <person name="Poulain J."/>
            <person name="Rensing S.A."/>
            <person name="Rousvoal S."/>
            <person name="Samson G."/>
            <person name="Symeonidi A."/>
            <person name="Weissenbach J."/>
            <person name="Zambounis A."/>
            <person name="Wincker P."/>
            <person name="Boyen C."/>
        </authorList>
    </citation>
    <scope>NUCLEOTIDE SEQUENCE [LARGE SCALE GENOMIC DNA]</scope>
    <source>
        <strain evidence="7">cv. Stackhouse</strain>
    </source>
</reference>
<dbReference type="EMBL" id="HG002219">
    <property type="protein sequence ID" value="CDF40652.1"/>
    <property type="molecule type" value="Genomic_DNA"/>
</dbReference>
<dbReference type="OrthoDB" id="438431at2759"/>
<dbReference type="GO" id="GO:0016020">
    <property type="term" value="C:membrane"/>
    <property type="evidence" value="ECO:0007669"/>
    <property type="project" value="TreeGrafter"/>
</dbReference>
<keyword evidence="3" id="KW-0560">Oxidoreductase</keyword>
<gene>
    <name evidence="6" type="ORF">CHC_T00007294001</name>
</gene>
<sequence length="290" mass="33186">MRNEVSLADTILKALENEFRGKSISRVIQSFRNVVDGKKLEVNEGEITHQRATSFIEGLDATPFIEDFDNDYQWVRHLENNWETIAAELREAMKQKDIQRKGNNIWAPPVVEAANAYGPDWRTLVLQDRVWDPVNINLFPKTTAILQDSEAHVPSVEAFFARQAAGTGIKLHTDDCNFILTMHLALSAPEKQSWIEVAGERRYWENGKGLVFNTSFFHQTMNESNEQDRVVLLIRFWHPQLRPIEREALSFLFQAIDNPDGHPSVVKARRQLRAQGSSPPQRPRGRGFGA</sequence>
<proteinExistence type="inferred from homology"/>
<evidence type="ECO:0000256" key="3">
    <source>
        <dbReference type="ARBA" id="ARBA00023002"/>
    </source>
</evidence>
<dbReference type="GeneID" id="17318642"/>
<accession>R7QQ79</accession>
<dbReference type="GO" id="GO:0051213">
    <property type="term" value="F:dioxygenase activity"/>
    <property type="evidence" value="ECO:0007669"/>
    <property type="project" value="UniProtKB-KW"/>
</dbReference>
<evidence type="ECO:0000256" key="4">
    <source>
        <dbReference type="SAM" id="MobiDB-lite"/>
    </source>
</evidence>
<evidence type="ECO:0000313" key="6">
    <source>
        <dbReference type="EMBL" id="CDF40652.1"/>
    </source>
</evidence>
<keyword evidence="2" id="KW-0223">Dioxygenase</keyword>
<dbReference type="InterPro" id="IPR051821">
    <property type="entry name" value="Asp/Asn_beta-hydroxylase"/>
</dbReference>
<dbReference type="Pfam" id="PF05118">
    <property type="entry name" value="Asp_Arg_Hydrox"/>
    <property type="match status" value="1"/>
</dbReference>
<evidence type="ECO:0000256" key="2">
    <source>
        <dbReference type="ARBA" id="ARBA00022964"/>
    </source>
</evidence>
<dbReference type="SUPFAM" id="SSF51197">
    <property type="entry name" value="Clavaminate synthase-like"/>
    <property type="match status" value="1"/>
</dbReference>
<keyword evidence="7" id="KW-1185">Reference proteome</keyword>
<dbReference type="Gramene" id="CDF40652">
    <property type="protein sequence ID" value="CDF40652"/>
    <property type="gene ID" value="CHC_T00007294001"/>
</dbReference>
<dbReference type="RefSeq" id="XP_005710946.1">
    <property type="nucleotide sequence ID" value="XM_005710889.1"/>
</dbReference>
<evidence type="ECO:0000256" key="1">
    <source>
        <dbReference type="ARBA" id="ARBA00007730"/>
    </source>
</evidence>
<evidence type="ECO:0000313" key="7">
    <source>
        <dbReference type="Proteomes" id="UP000012073"/>
    </source>
</evidence>
<organism evidence="6 7">
    <name type="scientific">Chondrus crispus</name>
    <name type="common">Carrageen Irish moss</name>
    <name type="synonym">Polymorpha crispa</name>
    <dbReference type="NCBI Taxonomy" id="2769"/>
    <lineage>
        <taxon>Eukaryota</taxon>
        <taxon>Rhodophyta</taxon>
        <taxon>Florideophyceae</taxon>
        <taxon>Rhodymeniophycidae</taxon>
        <taxon>Gigartinales</taxon>
        <taxon>Gigartinaceae</taxon>
        <taxon>Chondrus</taxon>
    </lineage>
</organism>
<dbReference type="STRING" id="2769.R7QQ79"/>
<dbReference type="OMA" id="VLHIDFW"/>
<name>R7QQ79_CHOCR</name>
<dbReference type="AlphaFoldDB" id="R7QQ79"/>
<feature type="domain" description="Aspartyl/asparaginy/proline hydroxylase" evidence="5">
    <location>
        <begin position="79"/>
        <end position="239"/>
    </location>
</feature>
<dbReference type="InterPro" id="IPR027443">
    <property type="entry name" value="IPNS-like_sf"/>
</dbReference>
<feature type="region of interest" description="Disordered" evidence="4">
    <location>
        <begin position="271"/>
        <end position="290"/>
    </location>
</feature>
<dbReference type="KEGG" id="ccp:CHC_T00007294001"/>
<dbReference type="Gene3D" id="2.60.120.330">
    <property type="entry name" value="B-lactam Antibiotic, Isopenicillin N Synthase, Chain"/>
    <property type="match status" value="1"/>
</dbReference>
<dbReference type="PANTHER" id="PTHR46332:SF5">
    <property type="entry name" value="ASPARTATE BETA-HYDROXYLASE DOMAIN CONTAINING 2"/>
    <property type="match status" value="1"/>
</dbReference>
<protein>
    <recommendedName>
        <fullName evidence="5">Aspartyl/asparaginy/proline hydroxylase domain-containing protein</fullName>
    </recommendedName>
</protein>
<dbReference type="PANTHER" id="PTHR46332">
    <property type="entry name" value="ASPARTATE BETA-HYDROXYLASE DOMAIN-CONTAINING PROTEIN 2"/>
    <property type="match status" value="1"/>
</dbReference>